<feature type="coiled-coil region" evidence="1">
    <location>
        <begin position="345"/>
        <end position="376"/>
    </location>
</feature>
<keyword evidence="4" id="KW-1185">Reference proteome</keyword>
<accession>U5DSG9</accession>
<keyword evidence="1" id="KW-0175">Coiled coil</keyword>
<evidence type="ECO:0000256" key="1">
    <source>
        <dbReference type="SAM" id="Coils"/>
    </source>
</evidence>
<evidence type="ECO:0000256" key="2">
    <source>
        <dbReference type="SAM" id="MobiDB-lite"/>
    </source>
</evidence>
<dbReference type="AlphaFoldDB" id="U5DSG9"/>
<feature type="region of interest" description="Disordered" evidence="2">
    <location>
        <begin position="459"/>
        <end position="486"/>
    </location>
</feature>
<proteinExistence type="predicted"/>
<dbReference type="InParanoid" id="U5DSG9"/>
<evidence type="ECO:0000313" key="4">
    <source>
        <dbReference type="Proteomes" id="UP000016960"/>
    </source>
</evidence>
<protein>
    <submittedName>
        <fullName evidence="3">Uncharacterized protein</fullName>
    </submittedName>
</protein>
<feature type="compositionally biased region" description="Low complexity" evidence="2">
    <location>
        <begin position="171"/>
        <end position="189"/>
    </location>
</feature>
<name>U5DSG9_9CHRO</name>
<organism evidence="3 4">
    <name type="scientific">Rubidibacter lacunae KORDI 51-2</name>
    <dbReference type="NCBI Taxonomy" id="582515"/>
    <lineage>
        <taxon>Bacteria</taxon>
        <taxon>Bacillati</taxon>
        <taxon>Cyanobacteriota</taxon>
        <taxon>Cyanophyceae</taxon>
        <taxon>Oscillatoriophycideae</taxon>
        <taxon>Chroococcales</taxon>
        <taxon>Aphanothecaceae</taxon>
        <taxon>Rubidibacter</taxon>
    </lineage>
</organism>
<comment type="caution">
    <text evidence="3">The sequence shown here is derived from an EMBL/GenBank/DDBJ whole genome shotgun (WGS) entry which is preliminary data.</text>
</comment>
<dbReference type="EMBL" id="ASSJ01000014">
    <property type="protein sequence ID" value="ERN42625.1"/>
    <property type="molecule type" value="Genomic_DNA"/>
</dbReference>
<dbReference type="Proteomes" id="UP000016960">
    <property type="component" value="Unassembled WGS sequence"/>
</dbReference>
<gene>
    <name evidence="3" type="ORF">KR51_00006520</name>
</gene>
<evidence type="ECO:0000313" key="3">
    <source>
        <dbReference type="EMBL" id="ERN42625.1"/>
    </source>
</evidence>
<feature type="region of interest" description="Disordered" evidence="2">
    <location>
        <begin position="154"/>
        <end position="200"/>
    </location>
</feature>
<reference evidence="3 4" key="1">
    <citation type="submission" date="2013-05" db="EMBL/GenBank/DDBJ databases">
        <title>Draft genome sequence of Rubidibacter lacunae KORDI 51-2.</title>
        <authorList>
            <person name="Choi D.H."/>
            <person name="Noh J.H."/>
            <person name="Kwon K.-K."/>
            <person name="Lee J.-H."/>
            <person name="Ryu J.-Y."/>
        </authorList>
    </citation>
    <scope>NUCLEOTIDE SEQUENCE [LARGE SCALE GENOMIC DNA]</scope>
    <source>
        <strain evidence="3 4">KORDI 51-2</strain>
    </source>
</reference>
<feature type="compositionally biased region" description="Low complexity" evidence="2">
    <location>
        <begin position="465"/>
        <end position="476"/>
    </location>
</feature>
<sequence length="486" mass="54167">MDSLHTVDVDLTDEEAIRTRDLLKLDIQSTFFIKPKKEFSGRLSSNNGLEKLLSVVQNCAEHAIRSVAASLSISEILDSQYPPQLEDEPSLTENKFSDISLSSDRSIRSSRKLGITPNGRNSLISEKSPESFQALKRELFSELKAVLVVPASEKVSPRTDGIDEESQSQTSIESANNPSSSSHSISCSSVENPEISPTNSETAAGFVKHFDLHDNLPSDEPSKKISSIVDESKYIFPPRNIFEKQVIEIVKPILESQEIDFKGLIIHSVDENDLYVENSNDYIDVVGIERRTKRIQKHLLGLEQSKCDHLISLEKIKYELERHRLEEQELLAITEADKFLADACRVAAKEEIATTAEKLKEVRAKIQSKITQHEVRGKIGAFENQQAWLLLASIAPQLIERLPELADLIKSMSPQSGVLGNSHTYIANGEKGLETIKYLGALPMLELLLDSLDRNNKTESFEQQNNSGSISSNNEEIGLETGSEKQ</sequence>
<dbReference type="STRING" id="582515.KR51_00006520"/>